<evidence type="ECO:0000256" key="6">
    <source>
        <dbReference type="ARBA" id="ARBA00023136"/>
    </source>
</evidence>
<evidence type="ECO:0000256" key="7">
    <source>
        <dbReference type="ARBA" id="ARBA00023170"/>
    </source>
</evidence>
<dbReference type="PROSITE" id="PS50262">
    <property type="entry name" value="G_PROTEIN_RECEP_F1_2"/>
    <property type="match status" value="1"/>
</dbReference>
<dbReference type="EMBL" id="BMAT01004045">
    <property type="protein sequence ID" value="GFR67063.1"/>
    <property type="molecule type" value="Genomic_DNA"/>
</dbReference>
<keyword evidence="8" id="KW-0807">Transducer</keyword>
<keyword evidence="7" id="KW-0675">Receptor</keyword>
<protein>
    <recommendedName>
        <fullName evidence="10">G-protein coupled receptors family 1 profile domain-containing protein</fullName>
    </recommendedName>
</protein>
<evidence type="ECO:0000256" key="8">
    <source>
        <dbReference type="ARBA" id="ARBA00023224"/>
    </source>
</evidence>
<evidence type="ECO:0000256" key="4">
    <source>
        <dbReference type="ARBA" id="ARBA00022989"/>
    </source>
</evidence>
<keyword evidence="2" id="KW-1003">Cell membrane</keyword>
<dbReference type="GO" id="GO:0005886">
    <property type="term" value="C:plasma membrane"/>
    <property type="evidence" value="ECO:0007669"/>
    <property type="project" value="UniProtKB-SubCell"/>
</dbReference>
<accession>A0AAV4F135</accession>
<dbReference type="PANTHER" id="PTHR24230">
    <property type="entry name" value="G-PROTEIN COUPLED RECEPTOR"/>
    <property type="match status" value="1"/>
</dbReference>
<feature type="transmembrane region" description="Helical" evidence="9">
    <location>
        <begin position="289"/>
        <end position="312"/>
    </location>
</feature>
<keyword evidence="4 9" id="KW-1133">Transmembrane helix</keyword>
<evidence type="ECO:0000313" key="12">
    <source>
        <dbReference type="Proteomes" id="UP000762676"/>
    </source>
</evidence>
<evidence type="ECO:0000256" key="2">
    <source>
        <dbReference type="ARBA" id="ARBA00022475"/>
    </source>
</evidence>
<dbReference type="Gene3D" id="1.20.1070.10">
    <property type="entry name" value="Rhodopsin 7-helix transmembrane proteins"/>
    <property type="match status" value="1"/>
</dbReference>
<dbReference type="SUPFAM" id="SSF81321">
    <property type="entry name" value="Family A G protein-coupled receptor-like"/>
    <property type="match status" value="1"/>
</dbReference>
<evidence type="ECO:0000313" key="11">
    <source>
        <dbReference type="EMBL" id="GFR67063.1"/>
    </source>
</evidence>
<feature type="transmembrane region" description="Helical" evidence="9">
    <location>
        <begin position="164"/>
        <end position="184"/>
    </location>
</feature>
<evidence type="ECO:0000256" key="1">
    <source>
        <dbReference type="ARBA" id="ARBA00004651"/>
    </source>
</evidence>
<feature type="transmembrane region" description="Helical" evidence="9">
    <location>
        <begin position="6"/>
        <end position="22"/>
    </location>
</feature>
<dbReference type="CDD" id="cd00637">
    <property type="entry name" value="7tm_classA_rhodopsin-like"/>
    <property type="match status" value="1"/>
</dbReference>
<dbReference type="AlphaFoldDB" id="A0AAV4F135"/>
<feature type="transmembrane region" description="Helical" evidence="9">
    <location>
        <begin position="75"/>
        <end position="96"/>
    </location>
</feature>
<evidence type="ECO:0000256" key="9">
    <source>
        <dbReference type="SAM" id="Phobius"/>
    </source>
</evidence>
<comment type="caution">
    <text evidence="11">The sequence shown here is derived from an EMBL/GenBank/DDBJ whole genome shotgun (WGS) entry which is preliminary data.</text>
</comment>
<dbReference type="Proteomes" id="UP000762676">
    <property type="component" value="Unassembled WGS sequence"/>
</dbReference>
<dbReference type="PANTHER" id="PTHR24230:SF75">
    <property type="entry name" value="RELAXIN FAMILY PEPTIDE RECEPTOR 3"/>
    <property type="match status" value="1"/>
</dbReference>
<dbReference type="InterPro" id="IPR000276">
    <property type="entry name" value="GPCR_Rhodpsn"/>
</dbReference>
<name>A0AAV4F135_9GAST</name>
<organism evidence="11 12">
    <name type="scientific">Elysia marginata</name>
    <dbReference type="NCBI Taxonomy" id="1093978"/>
    <lineage>
        <taxon>Eukaryota</taxon>
        <taxon>Metazoa</taxon>
        <taxon>Spiralia</taxon>
        <taxon>Lophotrochozoa</taxon>
        <taxon>Mollusca</taxon>
        <taxon>Gastropoda</taxon>
        <taxon>Heterobranchia</taxon>
        <taxon>Euthyneura</taxon>
        <taxon>Panpulmonata</taxon>
        <taxon>Sacoglossa</taxon>
        <taxon>Placobranchoidea</taxon>
        <taxon>Plakobranchidae</taxon>
        <taxon>Elysia</taxon>
    </lineage>
</organism>
<feature type="transmembrane region" description="Helical" evidence="9">
    <location>
        <begin position="324"/>
        <end position="341"/>
    </location>
</feature>
<keyword evidence="6 9" id="KW-0472">Membrane</keyword>
<feature type="transmembrane region" description="Helical" evidence="9">
    <location>
        <begin position="117"/>
        <end position="144"/>
    </location>
</feature>
<feature type="transmembrane region" description="Helical" evidence="9">
    <location>
        <begin position="34"/>
        <end position="55"/>
    </location>
</feature>
<dbReference type="Pfam" id="PF00001">
    <property type="entry name" value="7tm_1"/>
    <property type="match status" value="1"/>
</dbReference>
<keyword evidence="5" id="KW-0297">G-protein coupled receptor</keyword>
<feature type="domain" description="G-protein coupled receptors family 1 profile" evidence="10">
    <location>
        <begin position="14"/>
        <end position="340"/>
    </location>
</feature>
<dbReference type="InterPro" id="IPR017452">
    <property type="entry name" value="GPCR_Rhodpsn_7TM"/>
</dbReference>
<gene>
    <name evidence="11" type="ORF">ElyMa_001987600</name>
</gene>
<dbReference type="GO" id="GO:0007218">
    <property type="term" value="P:neuropeptide signaling pathway"/>
    <property type="evidence" value="ECO:0007669"/>
    <property type="project" value="TreeGrafter"/>
</dbReference>
<evidence type="ECO:0000256" key="3">
    <source>
        <dbReference type="ARBA" id="ARBA00022692"/>
    </source>
</evidence>
<evidence type="ECO:0000256" key="5">
    <source>
        <dbReference type="ARBA" id="ARBA00023040"/>
    </source>
</evidence>
<reference evidence="11 12" key="1">
    <citation type="journal article" date="2021" name="Elife">
        <title>Chloroplast acquisition without the gene transfer in kleptoplastic sea slugs, Plakobranchus ocellatus.</title>
        <authorList>
            <person name="Maeda T."/>
            <person name="Takahashi S."/>
            <person name="Yoshida T."/>
            <person name="Shimamura S."/>
            <person name="Takaki Y."/>
            <person name="Nagai Y."/>
            <person name="Toyoda A."/>
            <person name="Suzuki Y."/>
            <person name="Arimoto A."/>
            <person name="Ishii H."/>
            <person name="Satoh N."/>
            <person name="Nishiyama T."/>
            <person name="Hasebe M."/>
            <person name="Maruyama T."/>
            <person name="Minagawa J."/>
            <person name="Obokata J."/>
            <person name="Shigenobu S."/>
        </authorList>
    </citation>
    <scope>NUCLEOTIDE SEQUENCE [LARGE SCALE GENOMIC DNA]</scope>
</reference>
<keyword evidence="3 9" id="KW-0812">Transmembrane</keyword>
<proteinExistence type="predicted"/>
<comment type="subcellular location">
    <subcellularLocation>
        <location evidence="1">Cell membrane</location>
        <topology evidence="1">Multi-pass membrane protein</topology>
    </subcellularLocation>
</comment>
<dbReference type="GO" id="GO:0008528">
    <property type="term" value="F:G protein-coupled peptide receptor activity"/>
    <property type="evidence" value="ECO:0007669"/>
    <property type="project" value="TreeGrafter"/>
</dbReference>
<evidence type="ECO:0000259" key="10">
    <source>
        <dbReference type="PROSITE" id="PS50262"/>
    </source>
</evidence>
<sequence length="433" mass="48736">MNQLTLLILFGLFANSVVIFLYHQVHRKVTMHEIHVTHLAVADVLAGVLATFPFITGSMEALVGTNRALDMACFTAAFATHSCNMMATVICDIISYDRLRLLQLGIRYRLVHTRVFSITRLAFAWTAMIIISVVLILLITLTSLGKAHSGCGYAMNTEAWPVKLIMTGIAIGPLSVLVVLNYMVRGKLRELEERHPHVINRSRWSSLGRNTAPDAANGFTDGDTTPMFWQQSGEPTSTGGACTSIVQSEDSIMVSRQEAAEISVSNPPKSLMRSFKSDRSLSRRASASIFLSTLTFIVCLSPLSILLLLEAWHSSTIDTSIHRWHLWLTLFRIAVDPFLFARNVPSFRVQYGTSMIRWQEKWYWFRRMRFMCCFPFCFLDQGVVDDARERLDRKRRGSPALMRQNAKTVDNPVATDGQDGIRTSLLIAKPIQE</sequence>
<keyword evidence="12" id="KW-1185">Reference proteome</keyword>